<evidence type="ECO:0000256" key="7">
    <source>
        <dbReference type="SAM" id="SignalP"/>
    </source>
</evidence>
<keyword evidence="7" id="KW-0732">Signal</keyword>
<organism evidence="9 10">
    <name type="scientific">Rhynchospora pubera</name>
    <dbReference type="NCBI Taxonomy" id="906938"/>
    <lineage>
        <taxon>Eukaryota</taxon>
        <taxon>Viridiplantae</taxon>
        <taxon>Streptophyta</taxon>
        <taxon>Embryophyta</taxon>
        <taxon>Tracheophyta</taxon>
        <taxon>Spermatophyta</taxon>
        <taxon>Magnoliopsida</taxon>
        <taxon>Liliopsida</taxon>
        <taxon>Poales</taxon>
        <taxon>Cyperaceae</taxon>
        <taxon>Cyperoideae</taxon>
        <taxon>Rhynchosporeae</taxon>
        <taxon>Rhynchospora</taxon>
    </lineage>
</organism>
<dbReference type="PROSITE" id="PS51767">
    <property type="entry name" value="PEPTIDASE_A1"/>
    <property type="match status" value="1"/>
</dbReference>
<dbReference type="GO" id="GO:0005576">
    <property type="term" value="C:extracellular region"/>
    <property type="evidence" value="ECO:0007669"/>
    <property type="project" value="TreeGrafter"/>
</dbReference>
<keyword evidence="3" id="KW-0064">Aspartyl protease</keyword>
<feature type="domain" description="Peptidase A1" evidence="8">
    <location>
        <begin position="145"/>
        <end position="482"/>
    </location>
</feature>
<dbReference type="PRINTS" id="PR00792">
    <property type="entry name" value="PEPSIN"/>
</dbReference>
<protein>
    <submittedName>
        <fullName evidence="9">Eukaryotic aspartyl protease family protein</fullName>
    </submittedName>
</protein>
<dbReference type="FunFam" id="2.40.70.10:FF:000029">
    <property type="entry name" value="Aspartyl protease family protein"/>
    <property type="match status" value="1"/>
</dbReference>
<dbReference type="InterPro" id="IPR001461">
    <property type="entry name" value="Aspartic_peptidase_A1"/>
</dbReference>
<evidence type="ECO:0000256" key="5">
    <source>
        <dbReference type="ARBA" id="ARBA00023180"/>
    </source>
</evidence>
<comment type="similarity">
    <text evidence="1">Belongs to the peptidase A1 family.</text>
</comment>
<evidence type="ECO:0000256" key="3">
    <source>
        <dbReference type="ARBA" id="ARBA00022750"/>
    </source>
</evidence>
<dbReference type="GO" id="GO:0004190">
    <property type="term" value="F:aspartic-type endopeptidase activity"/>
    <property type="evidence" value="ECO:0007669"/>
    <property type="project" value="UniProtKB-KW"/>
</dbReference>
<reference evidence="9" key="1">
    <citation type="submission" date="2022-08" db="EMBL/GenBank/DDBJ databases">
        <authorList>
            <person name="Marques A."/>
        </authorList>
    </citation>
    <scope>NUCLEOTIDE SEQUENCE</scope>
    <source>
        <strain evidence="9">RhyPub2mFocal</strain>
        <tissue evidence="9">Leaves</tissue>
    </source>
</reference>
<dbReference type="InterPro" id="IPR021109">
    <property type="entry name" value="Peptidase_aspartic_dom_sf"/>
</dbReference>
<dbReference type="InterPro" id="IPR034161">
    <property type="entry name" value="Pepsin-like_plant"/>
</dbReference>
<dbReference type="CDD" id="cd05476">
    <property type="entry name" value="pepsin_A_like_plant"/>
    <property type="match status" value="1"/>
</dbReference>
<dbReference type="PANTHER" id="PTHR47967:SF31">
    <property type="entry name" value="ASPARTYL PROTEASE FAMILY PROTEIN"/>
    <property type="match status" value="1"/>
</dbReference>
<dbReference type="Proteomes" id="UP001140206">
    <property type="component" value="Chromosome 5"/>
</dbReference>
<dbReference type="InterPro" id="IPR051708">
    <property type="entry name" value="Plant_Aspart_Prot_A1"/>
</dbReference>
<accession>A0AAV8CFZ0</accession>
<evidence type="ECO:0000256" key="6">
    <source>
        <dbReference type="PIRSR" id="PIRSR601461-1"/>
    </source>
</evidence>
<feature type="chain" id="PRO_5043854806" evidence="7">
    <location>
        <begin position="18"/>
        <end position="489"/>
    </location>
</feature>
<keyword evidence="5" id="KW-0325">Glycoprotein</keyword>
<feature type="signal peptide" evidence="7">
    <location>
        <begin position="1"/>
        <end position="17"/>
    </location>
</feature>
<dbReference type="SUPFAM" id="SSF50630">
    <property type="entry name" value="Acid proteases"/>
    <property type="match status" value="1"/>
</dbReference>
<evidence type="ECO:0000256" key="2">
    <source>
        <dbReference type="ARBA" id="ARBA00022670"/>
    </source>
</evidence>
<keyword evidence="4" id="KW-0378">Hydrolase</keyword>
<dbReference type="InterPro" id="IPR032799">
    <property type="entry name" value="TAXi_C"/>
</dbReference>
<evidence type="ECO:0000259" key="8">
    <source>
        <dbReference type="PROSITE" id="PS51767"/>
    </source>
</evidence>
<evidence type="ECO:0000313" key="10">
    <source>
        <dbReference type="Proteomes" id="UP001140206"/>
    </source>
</evidence>
<proteinExistence type="inferred from homology"/>
<name>A0AAV8CFZ0_9POAL</name>
<evidence type="ECO:0000256" key="1">
    <source>
        <dbReference type="ARBA" id="ARBA00007447"/>
    </source>
</evidence>
<sequence length="489" mass="54152">MAKFTFMVFNSLSLIWSYTGQRRGDELAYLNIDPTISPNIYIISLSLFLSPYTKQNMKTYSYPKFVVHIIISFLPLVISKPSNIYLDLMHVDSGRGFTKLELLQRMTFRTNARSTALFTKTVKPTNPLSTPIHPGNGDVPYDREYLVSFSIGTPPQSVMLTLDTGSDLIWTQCVPCIQCFEKGLPFYNPSNSSTFAYLSCLSDLCTSLSMAACHQQCFYLYEYGDGSATLGSVSTETFTFGSKSKVVIPDISFGCGFLNGGVFVSNESGILGLGRGPISLISQLGFGAFSYCFTSLFGSKSSPLVLGPATNFYNNSIKSTPLIRNPTSPSFYYLNLTGITVGKSLLHIPPSSFELHDNGTGGVVIDSGTAITVLNDAAYKLVRKAFIHQLNLPIANESITYLDLCFTLPKSSRNVEVPKFVFHFENVDLELPSENYIYEDRSSQELCLVMISSGDTSTIIGNYQQQNIHIFYDLQKEKMSFIPAQCDKL</sequence>
<dbReference type="InterPro" id="IPR033121">
    <property type="entry name" value="PEPTIDASE_A1"/>
</dbReference>
<dbReference type="Pfam" id="PF14543">
    <property type="entry name" value="TAXi_N"/>
    <property type="match status" value="1"/>
</dbReference>
<evidence type="ECO:0000256" key="4">
    <source>
        <dbReference type="ARBA" id="ARBA00022801"/>
    </source>
</evidence>
<dbReference type="AlphaFoldDB" id="A0AAV8CFZ0"/>
<gene>
    <name evidence="9" type="ORF">LUZ62_087617</name>
</gene>
<comment type="caution">
    <text evidence="9">The sequence shown here is derived from an EMBL/GenBank/DDBJ whole genome shotgun (WGS) entry which is preliminary data.</text>
</comment>
<dbReference type="Gene3D" id="2.40.70.10">
    <property type="entry name" value="Acid Proteases"/>
    <property type="match status" value="2"/>
</dbReference>
<dbReference type="InterPro" id="IPR032861">
    <property type="entry name" value="TAXi_N"/>
</dbReference>
<evidence type="ECO:0000313" key="9">
    <source>
        <dbReference type="EMBL" id="KAJ4753212.1"/>
    </source>
</evidence>
<dbReference type="PANTHER" id="PTHR47967">
    <property type="entry name" value="OS07G0603500 PROTEIN-RELATED"/>
    <property type="match status" value="1"/>
</dbReference>
<dbReference type="EMBL" id="JAMFTS010000005">
    <property type="protein sequence ID" value="KAJ4753212.1"/>
    <property type="molecule type" value="Genomic_DNA"/>
</dbReference>
<feature type="active site" evidence="6">
    <location>
        <position position="163"/>
    </location>
</feature>
<keyword evidence="2 9" id="KW-0645">Protease</keyword>
<keyword evidence="10" id="KW-1185">Reference proteome</keyword>
<feature type="active site" evidence="6">
    <location>
        <position position="366"/>
    </location>
</feature>
<dbReference type="Pfam" id="PF14541">
    <property type="entry name" value="TAXi_C"/>
    <property type="match status" value="1"/>
</dbReference>
<dbReference type="GO" id="GO:0006508">
    <property type="term" value="P:proteolysis"/>
    <property type="evidence" value="ECO:0007669"/>
    <property type="project" value="UniProtKB-KW"/>
</dbReference>